<evidence type="ECO:0000313" key="1">
    <source>
        <dbReference type="EMBL" id="KAG0424263.1"/>
    </source>
</evidence>
<gene>
    <name evidence="1" type="ORF">HPB47_028506</name>
</gene>
<keyword evidence="2" id="KW-1185">Reference proteome</keyword>
<protein>
    <submittedName>
        <fullName evidence="1">Uncharacterized protein</fullName>
    </submittedName>
</protein>
<dbReference type="Proteomes" id="UP000805193">
    <property type="component" value="Unassembled WGS sequence"/>
</dbReference>
<sequence>MTTSSRLFVGKKKWGDPFPVAPPSGEARREPPRKSGAGGALRRRRRKQEVSRLFVFAFPFFQSGGAHTLGSRWLGVAAAGAFFDLGLCLDAKEAGGRSGTTPSSGERRGSPYFAPRTELEIESVRVLREVGGTGEVGNGPAPAGISVGARSPFSRWIEQARPAESAAHWVAFGFARWSLWLAASFLASPGRRRLGRGVETGCDDWSAVREWMSRREVYVCPYGSEGFDQDSPRYSSPKPPGLYGESYYIDGGHGGGDPWSSSQSLQPSSYSYLGNQASHLPSTSSAFSSMHLPPEAMQAYGAVSPGGQEPSGLMPTSLPPMSSFRGPSGGPPSTGASRLYSAQNNTTTGSNNNGSSSTSNNNNNNSSSTVNSGGASAGSGVAGGVANSVVMGSKNQGSPGAAAEVLSRTGNASSHGPPTASSQTGDTLGKALASIYSADHPGSSFSSTSSTPVSSPPPLPGVAQWTRNSAQSGQLPSSFQEATMHQLQTRGVLEERLDDALSVLRTHAEGAALGPALGLTPGGTHSNGLLVGALPGHPFSPGMPTMEPHGASPPALSDSSMRSRTSLTTPNSQNPSHYVDTSPGVKVEKCKDPDKLEHSKISPPNSPGPLGASLTTPTATSSSGGKSAKRSRSRWQVASGNNSNSGQGDAFAGSGDEDEPPEIKAEREKERRQANNARERIRVRDINEAFKELGRMCMMHLKTDKAQTKLNILHQAVEVITSLEQQVRERNLNPKTACLKRREEEKSEEGPKLGAHGLPPHQGPGGPLDALAHPRLASLPWTEFPTAMDGETSNSEM</sequence>
<dbReference type="EMBL" id="JABSTQ010009995">
    <property type="protein sequence ID" value="KAG0424263.1"/>
    <property type="molecule type" value="Genomic_DNA"/>
</dbReference>
<comment type="caution">
    <text evidence="1">The sequence shown here is derived from an EMBL/GenBank/DDBJ whole genome shotgun (WGS) entry which is preliminary data.</text>
</comment>
<organism evidence="1 2">
    <name type="scientific">Ixodes persulcatus</name>
    <name type="common">Taiga tick</name>
    <dbReference type="NCBI Taxonomy" id="34615"/>
    <lineage>
        <taxon>Eukaryota</taxon>
        <taxon>Metazoa</taxon>
        <taxon>Ecdysozoa</taxon>
        <taxon>Arthropoda</taxon>
        <taxon>Chelicerata</taxon>
        <taxon>Arachnida</taxon>
        <taxon>Acari</taxon>
        <taxon>Parasitiformes</taxon>
        <taxon>Ixodida</taxon>
        <taxon>Ixodoidea</taxon>
        <taxon>Ixodidae</taxon>
        <taxon>Ixodinae</taxon>
        <taxon>Ixodes</taxon>
    </lineage>
</organism>
<reference evidence="1 2" key="1">
    <citation type="journal article" date="2020" name="Cell">
        <title>Large-Scale Comparative Analyses of Tick Genomes Elucidate Their Genetic Diversity and Vector Capacities.</title>
        <authorList>
            <consortium name="Tick Genome and Microbiome Consortium (TIGMIC)"/>
            <person name="Jia N."/>
            <person name="Wang J."/>
            <person name="Shi W."/>
            <person name="Du L."/>
            <person name="Sun Y."/>
            <person name="Zhan W."/>
            <person name="Jiang J.F."/>
            <person name="Wang Q."/>
            <person name="Zhang B."/>
            <person name="Ji P."/>
            <person name="Bell-Sakyi L."/>
            <person name="Cui X.M."/>
            <person name="Yuan T.T."/>
            <person name="Jiang B.G."/>
            <person name="Yang W.F."/>
            <person name="Lam T.T."/>
            <person name="Chang Q.C."/>
            <person name="Ding S.J."/>
            <person name="Wang X.J."/>
            <person name="Zhu J.G."/>
            <person name="Ruan X.D."/>
            <person name="Zhao L."/>
            <person name="Wei J.T."/>
            <person name="Ye R.Z."/>
            <person name="Que T.C."/>
            <person name="Du C.H."/>
            <person name="Zhou Y.H."/>
            <person name="Cheng J.X."/>
            <person name="Dai P.F."/>
            <person name="Guo W.B."/>
            <person name="Han X.H."/>
            <person name="Huang E.J."/>
            <person name="Li L.F."/>
            <person name="Wei W."/>
            <person name="Gao Y.C."/>
            <person name="Liu J.Z."/>
            <person name="Shao H.Z."/>
            <person name="Wang X."/>
            <person name="Wang C.C."/>
            <person name="Yang T.C."/>
            <person name="Huo Q.B."/>
            <person name="Li W."/>
            <person name="Chen H.Y."/>
            <person name="Chen S.E."/>
            <person name="Zhou L.G."/>
            <person name="Ni X.B."/>
            <person name="Tian J.H."/>
            <person name="Sheng Y."/>
            <person name="Liu T."/>
            <person name="Pan Y.S."/>
            <person name="Xia L.Y."/>
            <person name="Li J."/>
            <person name="Zhao F."/>
            <person name="Cao W.C."/>
        </authorList>
    </citation>
    <scope>NUCLEOTIDE SEQUENCE [LARGE SCALE GENOMIC DNA]</scope>
    <source>
        <strain evidence="1">Iper-2018</strain>
    </source>
</reference>
<accession>A0AC60PTC6</accession>
<proteinExistence type="predicted"/>
<evidence type="ECO:0000313" key="2">
    <source>
        <dbReference type="Proteomes" id="UP000805193"/>
    </source>
</evidence>
<name>A0AC60PTC6_IXOPE</name>